<dbReference type="InterPro" id="IPR014922">
    <property type="entry name" value="YdhG-like"/>
</dbReference>
<proteinExistence type="predicted"/>
<name>A0A512C9I6_9BACT</name>
<dbReference type="SUPFAM" id="SSF159888">
    <property type="entry name" value="YdhG-like"/>
    <property type="match status" value="1"/>
</dbReference>
<gene>
    <name evidence="2" type="ORF">CQA01_13740</name>
</gene>
<feature type="domain" description="YdhG-like" evidence="1">
    <location>
        <begin position="19"/>
        <end position="111"/>
    </location>
</feature>
<dbReference type="AlphaFoldDB" id="A0A512C9I6"/>
<dbReference type="EMBL" id="BJYV01000004">
    <property type="protein sequence ID" value="GEO20840.1"/>
    <property type="molecule type" value="Genomic_DNA"/>
</dbReference>
<dbReference type="RefSeq" id="WP_040418208.1">
    <property type="nucleotide sequence ID" value="NZ_BJYV01000004.1"/>
</dbReference>
<evidence type="ECO:0000313" key="3">
    <source>
        <dbReference type="Proteomes" id="UP000321301"/>
    </source>
</evidence>
<sequence>MGGSKNTDDYIAEFPPNVQQKLEQIRAIVKENIPVEAEECINYKMPTFKLHGNLVHYAAYQNQIGFYPSPSAIEFFKSELTNYTYSKGAIQFPMDKPLPLELIAAIVQFRVKENLMKKK</sequence>
<dbReference type="Proteomes" id="UP000321301">
    <property type="component" value="Unassembled WGS sequence"/>
</dbReference>
<dbReference type="Gene3D" id="3.90.1150.200">
    <property type="match status" value="1"/>
</dbReference>
<evidence type="ECO:0000259" key="1">
    <source>
        <dbReference type="Pfam" id="PF08818"/>
    </source>
</evidence>
<accession>A0A512C9I6</accession>
<dbReference type="Pfam" id="PF08818">
    <property type="entry name" value="DUF1801"/>
    <property type="match status" value="1"/>
</dbReference>
<keyword evidence="3" id="KW-1185">Reference proteome</keyword>
<organism evidence="2 3">
    <name type="scientific">Cyclobacterium qasimii</name>
    <dbReference type="NCBI Taxonomy" id="1350429"/>
    <lineage>
        <taxon>Bacteria</taxon>
        <taxon>Pseudomonadati</taxon>
        <taxon>Bacteroidota</taxon>
        <taxon>Cytophagia</taxon>
        <taxon>Cytophagales</taxon>
        <taxon>Cyclobacteriaceae</taxon>
        <taxon>Cyclobacterium</taxon>
    </lineage>
</organism>
<comment type="caution">
    <text evidence="2">The sequence shown here is derived from an EMBL/GenBank/DDBJ whole genome shotgun (WGS) entry which is preliminary data.</text>
</comment>
<reference evidence="2 3" key="1">
    <citation type="submission" date="2019-07" db="EMBL/GenBank/DDBJ databases">
        <title>Whole genome shotgun sequence of Cyclobacterium qasimii NBRC 106168.</title>
        <authorList>
            <person name="Hosoyama A."/>
            <person name="Uohara A."/>
            <person name="Ohji S."/>
            <person name="Ichikawa N."/>
        </authorList>
    </citation>
    <scope>NUCLEOTIDE SEQUENCE [LARGE SCALE GENOMIC DNA]</scope>
    <source>
        <strain evidence="2 3">NBRC 106168</strain>
    </source>
</reference>
<evidence type="ECO:0000313" key="2">
    <source>
        <dbReference type="EMBL" id="GEO20840.1"/>
    </source>
</evidence>
<protein>
    <recommendedName>
        <fullName evidence="1">YdhG-like domain-containing protein</fullName>
    </recommendedName>
</protein>